<keyword evidence="9" id="KW-0029">Amino-acid transport</keyword>
<keyword evidence="4" id="KW-0813">Transport</keyword>
<evidence type="ECO:0000256" key="4">
    <source>
        <dbReference type="ARBA" id="ARBA00022448"/>
    </source>
</evidence>
<protein>
    <recommendedName>
        <fullName evidence="3">Cell division ATP-binding protein FtsE</fullName>
    </recommendedName>
</protein>
<dbReference type="InterPro" id="IPR017871">
    <property type="entry name" value="ABC_transporter-like_CS"/>
</dbReference>
<dbReference type="SMART" id="SM00382">
    <property type="entry name" value="AAA"/>
    <property type="match status" value="1"/>
</dbReference>
<comment type="caution">
    <text evidence="12">The sequence shown here is derived from an EMBL/GenBank/DDBJ whole genome shotgun (WGS) entry which is preliminary data.</text>
</comment>
<keyword evidence="7 12" id="KW-0067">ATP-binding</keyword>
<dbReference type="Gene3D" id="3.40.50.300">
    <property type="entry name" value="P-loop containing nucleotide triphosphate hydrolases"/>
    <property type="match status" value="1"/>
</dbReference>
<dbReference type="InterPro" id="IPR003439">
    <property type="entry name" value="ABC_transporter-like_ATP-bd"/>
</dbReference>
<keyword evidence="5" id="KW-1003">Cell membrane</keyword>
<dbReference type="GO" id="GO:0005524">
    <property type="term" value="F:ATP binding"/>
    <property type="evidence" value="ECO:0007669"/>
    <property type="project" value="UniProtKB-KW"/>
</dbReference>
<evidence type="ECO:0000256" key="2">
    <source>
        <dbReference type="ARBA" id="ARBA00005417"/>
    </source>
</evidence>
<dbReference type="SUPFAM" id="SSF52540">
    <property type="entry name" value="P-loop containing nucleoside triphosphate hydrolases"/>
    <property type="match status" value="1"/>
</dbReference>
<evidence type="ECO:0000256" key="5">
    <source>
        <dbReference type="ARBA" id="ARBA00022475"/>
    </source>
</evidence>
<dbReference type="PROSITE" id="PS50893">
    <property type="entry name" value="ABC_TRANSPORTER_2"/>
    <property type="match status" value="1"/>
</dbReference>
<dbReference type="InterPro" id="IPR027417">
    <property type="entry name" value="P-loop_NTPase"/>
</dbReference>
<dbReference type="RefSeq" id="WP_161033691.1">
    <property type="nucleotide sequence ID" value="NZ_WWCL01000001.1"/>
</dbReference>
<keyword evidence="13" id="KW-1185">Reference proteome</keyword>
<dbReference type="InterPro" id="IPR050086">
    <property type="entry name" value="MetN_ABC_transporter-like"/>
</dbReference>
<accession>A0A845HR40</accession>
<sequence>MHDLIQLHGVSKNYPLPDGSQYPVLQDVSLSIAAGQIVGLIGRSGAGKSTLLRCFNLLERPERGSVQLNGQELTRMPAAQLRRAREQIGMVFQHYNLLHNLTVYDNIAFPLRLHERLNPPRLAARVSECLDIVGLSARAGSYPAQLSGGQKQRVAIARALASRPEVLLCDEPTSALDADTTRSILTTLRNINQTLGVTIVIVSHELAALSQLCHRIVVMDEGRIAEQFDPADTARVRHTALGRELAFYRSEAGLAASWAGVQHA</sequence>
<evidence type="ECO:0000256" key="1">
    <source>
        <dbReference type="ARBA" id="ARBA00002579"/>
    </source>
</evidence>
<proteinExistence type="inferred from homology"/>
<comment type="similarity">
    <text evidence="2">Belongs to the ABC transporter superfamily.</text>
</comment>
<feature type="domain" description="ABC transporter" evidence="11">
    <location>
        <begin position="5"/>
        <end position="246"/>
    </location>
</feature>
<dbReference type="PROSITE" id="PS00211">
    <property type="entry name" value="ABC_TRANSPORTER_1"/>
    <property type="match status" value="1"/>
</dbReference>
<organism evidence="12 13">
    <name type="scientific">Duganella fentianensis</name>
    <dbReference type="NCBI Taxonomy" id="2692177"/>
    <lineage>
        <taxon>Bacteria</taxon>
        <taxon>Pseudomonadati</taxon>
        <taxon>Pseudomonadota</taxon>
        <taxon>Betaproteobacteria</taxon>
        <taxon>Burkholderiales</taxon>
        <taxon>Oxalobacteraceae</taxon>
        <taxon>Telluria group</taxon>
        <taxon>Duganella</taxon>
    </lineage>
</organism>
<dbReference type="Pfam" id="PF00005">
    <property type="entry name" value="ABC_tran"/>
    <property type="match status" value="1"/>
</dbReference>
<evidence type="ECO:0000313" key="13">
    <source>
        <dbReference type="Proteomes" id="UP000444316"/>
    </source>
</evidence>
<comment type="function">
    <text evidence="1">Part of the ABC transporter FtsEX involved in cellular division. Important for assembly or stability of the septal ring.</text>
</comment>
<reference evidence="12" key="1">
    <citation type="submission" date="2019-12" db="EMBL/GenBank/DDBJ databases">
        <title>Novel species isolated from a subtropical stream in China.</title>
        <authorList>
            <person name="Lu H."/>
        </authorList>
    </citation>
    <scope>NUCLEOTIDE SEQUENCE [LARGE SCALE GENOMIC DNA]</scope>
    <source>
        <strain evidence="12">FT93W</strain>
    </source>
</reference>
<dbReference type="GO" id="GO:0016887">
    <property type="term" value="F:ATP hydrolysis activity"/>
    <property type="evidence" value="ECO:0007669"/>
    <property type="project" value="InterPro"/>
</dbReference>
<dbReference type="GO" id="GO:0006865">
    <property type="term" value="P:amino acid transport"/>
    <property type="evidence" value="ECO:0007669"/>
    <property type="project" value="UniProtKB-KW"/>
</dbReference>
<evidence type="ECO:0000256" key="8">
    <source>
        <dbReference type="ARBA" id="ARBA00022967"/>
    </source>
</evidence>
<dbReference type="GO" id="GO:0005886">
    <property type="term" value="C:plasma membrane"/>
    <property type="evidence" value="ECO:0007669"/>
    <property type="project" value="UniProtKB-ARBA"/>
</dbReference>
<gene>
    <name evidence="12" type="ORF">GTP23_02380</name>
</gene>
<evidence type="ECO:0000256" key="10">
    <source>
        <dbReference type="ARBA" id="ARBA00023136"/>
    </source>
</evidence>
<evidence type="ECO:0000256" key="3">
    <source>
        <dbReference type="ARBA" id="ARBA00020019"/>
    </source>
</evidence>
<dbReference type="InterPro" id="IPR003593">
    <property type="entry name" value="AAA+_ATPase"/>
</dbReference>
<dbReference type="AlphaFoldDB" id="A0A845HR40"/>
<evidence type="ECO:0000259" key="11">
    <source>
        <dbReference type="PROSITE" id="PS50893"/>
    </source>
</evidence>
<keyword evidence="8" id="KW-1278">Translocase</keyword>
<evidence type="ECO:0000313" key="12">
    <source>
        <dbReference type="EMBL" id="MYN43914.1"/>
    </source>
</evidence>
<evidence type="ECO:0000256" key="7">
    <source>
        <dbReference type="ARBA" id="ARBA00022840"/>
    </source>
</evidence>
<dbReference type="PANTHER" id="PTHR43166:SF30">
    <property type="entry name" value="METHIONINE IMPORT ATP-BINDING PROTEIN METN"/>
    <property type="match status" value="1"/>
</dbReference>
<name>A0A845HR40_9BURK</name>
<dbReference type="FunFam" id="3.40.50.300:FF:000056">
    <property type="entry name" value="Cell division ATP-binding protein FtsE"/>
    <property type="match status" value="1"/>
</dbReference>
<keyword evidence="10" id="KW-0472">Membrane</keyword>
<evidence type="ECO:0000256" key="9">
    <source>
        <dbReference type="ARBA" id="ARBA00022970"/>
    </source>
</evidence>
<keyword evidence="6" id="KW-0547">Nucleotide-binding</keyword>
<dbReference type="PANTHER" id="PTHR43166">
    <property type="entry name" value="AMINO ACID IMPORT ATP-BINDING PROTEIN"/>
    <property type="match status" value="1"/>
</dbReference>
<dbReference type="Proteomes" id="UP000444316">
    <property type="component" value="Unassembled WGS sequence"/>
</dbReference>
<evidence type="ECO:0000256" key="6">
    <source>
        <dbReference type="ARBA" id="ARBA00022741"/>
    </source>
</evidence>
<dbReference type="EMBL" id="WWCL01000001">
    <property type="protein sequence ID" value="MYN43914.1"/>
    <property type="molecule type" value="Genomic_DNA"/>
</dbReference>